<keyword evidence="3" id="KW-0378">Hydrolase</keyword>
<proteinExistence type="predicted"/>
<evidence type="ECO:0000256" key="4">
    <source>
        <dbReference type="ARBA" id="ARBA00022989"/>
    </source>
</evidence>
<keyword evidence="4 8" id="KW-1133">Transmembrane helix</keyword>
<feature type="transmembrane region" description="Helical" evidence="8">
    <location>
        <begin position="213"/>
        <end position="232"/>
    </location>
</feature>
<feature type="transmembrane region" description="Helical" evidence="8">
    <location>
        <begin position="12"/>
        <end position="32"/>
    </location>
</feature>
<accession>A0A8H7PMD7</accession>
<dbReference type="GO" id="GO:0006798">
    <property type="term" value="P:polyphosphate catabolic process"/>
    <property type="evidence" value="ECO:0007669"/>
    <property type="project" value="TreeGrafter"/>
</dbReference>
<evidence type="ECO:0000256" key="5">
    <source>
        <dbReference type="ARBA" id="ARBA00023136"/>
    </source>
</evidence>
<feature type="transmembrane region" description="Helical" evidence="8">
    <location>
        <begin position="152"/>
        <end position="173"/>
    </location>
</feature>
<feature type="non-terminal residue" evidence="10">
    <location>
        <position position="859"/>
    </location>
</feature>
<sequence length="859" mass="98048">ASSLVLSVAMTGFLDVALSAAMVVGPVIGYVDQYLIVQRTKSSAGFNSITCAVLLLSSILRIFFWLGKRFDITLLFQSILMIISQLILLELVVRHRPIPSASTRYSTVGRDSFSSDVSSVDDPDFDDVLFPPSSQRHFIGRMWNRFWAWDRYIDFVIFLAGFTAITAILYLIFGSFTVFIEILGAVSLSIEATVPVPQCIANFKARSTHGFSWLILGTWFLGDGFKFFYFIFTGSPLQFIICGAFQLAVDCIVVIQFIVFSPAMRKRLGIRPPQHEIDQAGELAYRRASAESRSFLADQSQQSKVRNTTITSTDQYENAELNGCYVNGSAVVTSNSSKQPTTNFSCTDHLPTTYEWSRITWKLSSYNRHACKSQALVPDAWYRIGGLVGSACHDKPRKRKDKGKELAGPLGVSQSDCDAPFGLLEATLDWIGREWKDKIDFVIWTGDNARHDSDSNLPRTRKEIYQLNQRVADLMEKTFGFNPEDGPDQHYVPIVPSFGNNDCYPHNIFYEGGPTNPTIRRFLDIWRPFIPYDQLHTFQSGGYFAVDVIPGKIRVLALNTLYFYNSNAAVDGCDARGDPGRLHMVWLDTQLELARQLKLKVHITGHVPPRPKAYYSSCLREYTRIAQEYSDIIVGHWYGHVNMDHFVLLDEKDDEEESDDFLNSKEDVNVLKNIPKYLEDLHKRYRRGVKPNASEQVVINISPPVLPVYLPTFRIIRYNVDDIESPAFGDLHGYSQYFSNVTYWNNHQPKKLETLQKRGEDEDDMVSDAQTPVEEDSFRGKKKPAHSKKKPKKPKQGPMPYLEFQLEYTTEDDLGMKDLSRDSWVDLARRLTRKSKVSEKFWRSYVDNIFVQTMRNQKL</sequence>
<dbReference type="PANTHER" id="PTHR10340">
    <property type="entry name" value="SPHINGOMYELIN PHOSPHODIESTERASE"/>
    <property type="match status" value="1"/>
</dbReference>
<name>A0A8H7PMD7_9FUNG</name>
<dbReference type="OrthoDB" id="348678at2759"/>
<reference evidence="10" key="1">
    <citation type="submission" date="2020-12" db="EMBL/GenBank/DDBJ databases">
        <title>Metabolic potential, ecology and presence of endohyphal bacteria is reflected in genomic diversity of Mucoromycotina.</title>
        <authorList>
            <person name="Muszewska A."/>
            <person name="Okrasinska A."/>
            <person name="Steczkiewicz K."/>
            <person name="Drgas O."/>
            <person name="Orlowska M."/>
            <person name="Perlinska-Lenart U."/>
            <person name="Aleksandrzak-Piekarczyk T."/>
            <person name="Szatraj K."/>
            <person name="Zielenkiewicz U."/>
            <person name="Pilsyk S."/>
            <person name="Malc E."/>
            <person name="Mieczkowski P."/>
            <person name="Kruszewska J.S."/>
            <person name="Biernat P."/>
            <person name="Pawlowska J."/>
        </authorList>
    </citation>
    <scope>NUCLEOTIDE SEQUENCE</scope>
    <source>
        <strain evidence="10">WA0000051536</strain>
    </source>
</reference>
<dbReference type="EMBL" id="JAEPRA010000013">
    <property type="protein sequence ID" value="KAG2176561.1"/>
    <property type="molecule type" value="Genomic_DNA"/>
</dbReference>
<dbReference type="GO" id="GO:0000324">
    <property type="term" value="C:fungal-type vacuole"/>
    <property type="evidence" value="ECO:0007669"/>
    <property type="project" value="TreeGrafter"/>
</dbReference>
<dbReference type="GO" id="GO:0004309">
    <property type="term" value="F:exopolyphosphatase activity"/>
    <property type="evidence" value="ECO:0007669"/>
    <property type="project" value="TreeGrafter"/>
</dbReference>
<comment type="caution">
    <text evidence="10">The sequence shown here is derived from an EMBL/GenBank/DDBJ whole genome shotgun (WGS) entry which is preliminary data.</text>
</comment>
<evidence type="ECO:0000256" key="7">
    <source>
        <dbReference type="SAM" id="MobiDB-lite"/>
    </source>
</evidence>
<evidence type="ECO:0000256" key="2">
    <source>
        <dbReference type="ARBA" id="ARBA00022692"/>
    </source>
</evidence>
<feature type="transmembrane region" description="Helical" evidence="8">
    <location>
        <begin position="238"/>
        <end position="260"/>
    </location>
</feature>
<evidence type="ECO:0000256" key="1">
    <source>
        <dbReference type="ARBA" id="ARBA00004141"/>
    </source>
</evidence>
<comment type="subcellular location">
    <subcellularLocation>
        <location evidence="1">Membrane</location>
        <topology evidence="1">Multi-pass membrane protein</topology>
    </subcellularLocation>
</comment>
<feature type="transmembrane region" description="Helical" evidence="8">
    <location>
        <begin position="44"/>
        <end position="66"/>
    </location>
</feature>
<feature type="region of interest" description="Disordered" evidence="7">
    <location>
        <begin position="758"/>
        <end position="801"/>
    </location>
</feature>
<dbReference type="GO" id="GO:0008081">
    <property type="term" value="F:phosphoric diester hydrolase activity"/>
    <property type="evidence" value="ECO:0007669"/>
    <property type="project" value="TreeGrafter"/>
</dbReference>
<feature type="transmembrane region" description="Helical" evidence="8">
    <location>
        <begin position="72"/>
        <end position="93"/>
    </location>
</feature>
<evidence type="ECO:0000259" key="9">
    <source>
        <dbReference type="Pfam" id="PF00149"/>
    </source>
</evidence>
<dbReference type="Pfam" id="PF04193">
    <property type="entry name" value="PQ-loop"/>
    <property type="match status" value="1"/>
</dbReference>
<dbReference type="Proteomes" id="UP000612746">
    <property type="component" value="Unassembled WGS sequence"/>
</dbReference>
<keyword evidence="11" id="KW-1185">Reference proteome</keyword>
<evidence type="ECO:0000256" key="6">
    <source>
        <dbReference type="ARBA" id="ARBA00023180"/>
    </source>
</evidence>
<dbReference type="Gene3D" id="3.60.21.10">
    <property type="match status" value="1"/>
</dbReference>
<dbReference type="SUPFAM" id="SSF56300">
    <property type="entry name" value="Metallo-dependent phosphatases"/>
    <property type="match status" value="1"/>
</dbReference>
<dbReference type="GO" id="GO:0016020">
    <property type="term" value="C:membrane"/>
    <property type="evidence" value="ECO:0007669"/>
    <property type="project" value="UniProtKB-SubCell"/>
</dbReference>
<evidence type="ECO:0000313" key="10">
    <source>
        <dbReference type="EMBL" id="KAG2176561.1"/>
    </source>
</evidence>
<evidence type="ECO:0000256" key="8">
    <source>
        <dbReference type="SAM" id="Phobius"/>
    </source>
</evidence>
<gene>
    <name evidence="10" type="ORF">INT44_007224</name>
</gene>
<dbReference type="GO" id="GO:0005615">
    <property type="term" value="C:extracellular space"/>
    <property type="evidence" value="ECO:0007669"/>
    <property type="project" value="TreeGrafter"/>
</dbReference>
<keyword evidence="6" id="KW-0325">Glycoprotein</keyword>
<evidence type="ECO:0000256" key="3">
    <source>
        <dbReference type="ARBA" id="ARBA00022801"/>
    </source>
</evidence>
<organism evidence="10 11">
    <name type="scientific">Umbelopsis vinacea</name>
    <dbReference type="NCBI Taxonomy" id="44442"/>
    <lineage>
        <taxon>Eukaryota</taxon>
        <taxon>Fungi</taxon>
        <taxon>Fungi incertae sedis</taxon>
        <taxon>Mucoromycota</taxon>
        <taxon>Mucoromycotina</taxon>
        <taxon>Umbelopsidomycetes</taxon>
        <taxon>Umbelopsidales</taxon>
        <taxon>Umbelopsidaceae</taxon>
        <taxon>Umbelopsis</taxon>
    </lineage>
</organism>
<dbReference type="InterPro" id="IPR004843">
    <property type="entry name" value="Calcineurin-like_PHP"/>
</dbReference>
<evidence type="ECO:0000313" key="11">
    <source>
        <dbReference type="Proteomes" id="UP000612746"/>
    </source>
</evidence>
<dbReference type="Pfam" id="PF00149">
    <property type="entry name" value="Metallophos"/>
    <property type="match status" value="1"/>
</dbReference>
<dbReference type="AlphaFoldDB" id="A0A8H7PMD7"/>
<dbReference type="PANTHER" id="PTHR10340:SF55">
    <property type="entry name" value="ENDOPOLYPHOSPHATASE"/>
    <property type="match status" value="1"/>
</dbReference>
<dbReference type="Gene3D" id="1.20.1280.290">
    <property type="match status" value="1"/>
</dbReference>
<feature type="compositionally biased region" description="Basic residues" evidence="7">
    <location>
        <begin position="780"/>
        <end position="795"/>
    </location>
</feature>
<keyword evidence="2 8" id="KW-0812">Transmembrane</keyword>
<keyword evidence="5 8" id="KW-0472">Membrane</keyword>
<dbReference type="InterPro" id="IPR006603">
    <property type="entry name" value="PQ-loop_rpt"/>
</dbReference>
<dbReference type="InterPro" id="IPR029052">
    <property type="entry name" value="Metallo-depent_PP-like"/>
</dbReference>
<protein>
    <recommendedName>
        <fullName evidence="9">Calcineurin-like phosphoesterase domain-containing protein</fullName>
    </recommendedName>
</protein>
<feature type="domain" description="Calcineurin-like phosphoesterase" evidence="9">
    <location>
        <begin position="421"/>
        <end position="636"/>
    </location>
</feature>
<dbReference type="GO" id="GO:0000298">
    <property type="term" value="F:endopolyphosphatase activity"/>
    <property type="evidence" value="ECO:0007669"/>
    <property type="project" value="TreeGrafter"/>
</dbReference>